<name>A0A1H1MUW1_MUCMA</name>
<evidence type="ECO:0008006" key="4">
    <source>
        <dbReference type="Google" id="ProtNLM"/>
    </source>
</evidence>
<feature type="signal peptide" evidence="1">
    <location>
        <begin position="1"/>
        <end position="27"/>
    </location>
</feature>
<dbReference type="EMBL" id="LT629740">
    <property type="protein sequence ID" value="SDR90392.1"/>
    <property type="molecule type" value="Genomic_DNA"/>
</dbReference>
<organism evidence="2 3">
    <name type="scientific">Mucilaginibacter mallensis</name>
    <dbReference type="NCBI Taxonomy" id="652787"/>
    <lineage>
        <taxon>Bacteria</taxon>
        <taxon>Pseudomonadati</taxon>
        <taxon>Bacteroidota</taxon>
        <taxon>Sphingobacteriia</taxon>
        <taxon>Sphingobacteriales</taxon>
        <taxon>Sphingobacteriaceae</taxon>
        <taxon>Mucilaginibacter</taxon>
    </lineage>
</organism>
<dbReference type="OrthoDB" id="1117657at2"/>
<dbReference type="Proteomes" id="UP000199679">
    <property type="component" value="Chromosome I"/>
</dbReference>
<dbReference type="RefSeq" id="WP_157682011.1">
    <property type="nucleotide sequence ID" value="NZ_LT629740.1"/>
</dbReference>
<sequence>MKLRIFKSTMAALAVVLLAAGTCFAQATISIQEDSAITIAPQAQAVPAVGTVTTISAQSAPVTKVKTQTLTITTVSKITSQVKSLTAQVNAQTRVALNDLKVDIDGLTPAITTGFKAMSDGSSYSNEAKNDDGPLTKNYSKTYPVDANDALSIDNRYGSVIVNTWAKNEIKVDVQIKVSSSNDNATQKVLDNVTISDDKSGNTVSFKTNIGETKGSWTSWISGSHSSSKMEINYVVYMPARNELIIDNRYGAIVLPDLQGKVTINCAYGSFAAKSLTNESAIRVKYGSASIENLGSSSLEVSYGSLHLGSADKLLADVSYSGADIGKLKTSGAINIRYGGGLKIGGLEKTVKNLAINASYTGVSIGLSGDENANFDVTVHYGDFNYNEHNVTITGKSPADGDKGGHFTKSFKGYIGKGDAEKTIAINSSYASVKFE</sequence>
<protein>
    <recommendedName>
        <fullName evidence="4">Adhesin domain-containing protein</fullName>
    </recommendedName>
</protein>
<dbReference type="AlphaFoldDB" id="A0A1H1MUW1"/>
<keyword evidence="3" id="KW-1185">Reference proteome</keyword>
<feature type="chain" id="PRO_5009254803" description="Adhesin domain-containing protein" evidence="1">
    <location>
        <begin position="28"/>
        <end position="436"/>
    </location>
</feature>
<accession>A0A1H1MUW1</accession>
<evidence type="ECO:0000313" key="2">
    <source>
        <dbReference type="EMBL" id="SDR90392.1"/>
    </source>
</evidence>
<gene>
    <name evidence="2" type="ORF">SAMN05216490_0167</name>
</gene>
<proteinExistence type="predicted"/>
<evidence type="ECO:0000256" key="1">
    <source>
        <dbReference type="SAM" id="SignalP"/>
    </source>
</evidence>
<reference evidence="2 3" key="1">
    <citation type="submission" date="2016-10" db="EMBL/GenBank/DDBJ databases">
        <authorList>
            <person name="de Groot N.N."/>
        </authorList>
    </citation>
    <scope>NUCLEOTIDE SEQUENCE [LARGE SCALE GENOMIC DNA]</scope>
    <source>
        <strain evidence="2 3">MP1X4</strain>
    </source>
</reference>
<dbReference type="STRING" id="652787.SAMN05216490_0167"/>
<keyword evidence="1" id="KW-0732">Signal</keyword>
<evidence type="ECO:0000313" key="3">
    <source>
        <dbReference type="Proteomes" id="UP000199679"/>
    </source>
</evidence>